<evidence type="ECO:0000313" key="2">
    <source>
        <dbReference type="EMBL" id="GFX94214.1"/>
    </source>
</evidence>
<organism evidence="2 3">
    <name type="scientific">Trichonephila clavipes</name>
    <name type="common">Golden silk orbweaver</name>
    <name type="synonym">Nephila clavipes</name>
    <dbReference type="NCBI Taxonomy" id="2585209"/>
    <lineage>
        <taxon>Eukaryota</taxon>
        <taxon>Metazoa</taxon>
        <taxon>Ecdysozoa</taxon>
        <taxon>Arthropoda</taxon>
        <taxon>Chelicerata</taxon>
        <taxon>Arachnida</taxon>
        <taxon>Araneae</taxon>
        <taxon>Araneomorphae</taxon>
        <taxon>Entelegynae</taxon>
        <taxon>Araneoidea</taxon>
        <taxon>Nephilidae</taxon>
        <taxon>Trichonephila</taxon>
    </lineage>
</organism>
<proteinExistence type="predicted"/>
<gene>
    <name evidence="2" type="ORF">TNCV_4292591</name>
</gene>
<accession>A0A8X6V5T6</accession>
<keyword evidence="3" id="KW-1185">Reference proteome</keyword>
<protein>
    <submittedName>
        <fullName evidence="2">Uncharacterized protein</fullName>
    </submittedName>
</protein>
<name>A0A8X6V5T6_TRICX</name>
<dbReference type="AlphaFoldDB" id="A0A8X6V5T6"/>
<evidence type="ECO:0000313" key="3">
    <source>
        <dbReference type="Proteomes" id="UP000887159"/>
    </source>
</evidence>
<feature type="region of interest" description="Disordered" evidence="1">
    <location>
        <begin position="80"/>
        <end position="100"/>
    </location>
</feature>
<sequence>MDFTEINSRWKRGELLGRIDRQNSRFRTTIIKFGLHASFVELESTKSALNEDWWCRAGRGNAVKTRRVEQAVVSWPLPKNYSSRSYESSLDGAASECSNK</sequence>
<dbReference type="Proteomes" id="UP000887159">
    <property type="component" value="Unassembled WGS sequence"/>
</dbReference>
<dbReference type="EMBL" id="BMAU01021177">
    <property type="protein sequence ID" value="GFX94214.1"/>
    <property type="molecule type" value="Genomic_DNA"/>
</dbReference>
<comment type="caution">
    <text evidence="2">The sequence shown here is derived from an EMBL/GenBank/DDBJ whole genome shotgun (WGS) entry which is preliminary data.</text>
</comment>
<evidence type="ECO:0000256" key="1">
    <source>
        <dbReference type="SAM" id="MobiDB-lite"/>
    </source>
</evidence>
<reference evidence="2" key="1">
    <citation type="submission" date="2020-08" db="EMBL/GenBank/DDBJ databases">
        <title>Multicomponent nature underlies the extraordinary mechanical properties of spider dragline silk.</title>
        <authorList>
            <person name="Kono N."/>
            <person name="Nakamura H."/>
            <person name="Mori M."/>
            <person name="Yoshida Y."/>
            <person name="Ohtoshi R."/>
            <person name="Malay A.D."/>
            <person name="Moran D.A.P."/>
            <person name="Tomita M."/>
            <person name="Numata K."/>
            <person name="Arakawa K."/>
        </authorList>
    </citation>
    <scope>NUCLEOTIDE SEQUENCE</scope>
</reference>